<keyword evidence="5" id="KW-0460">Magnesium</keyword>
<gene>
    <name evidence="7" type="primary">vapC</name>
    <name evidence="7" type="ORF">TRIP_E250001</name>
</gene>
<dbReference type="GO" id="GO:0016787">
    <property type="term" value="F:hydrolase activity"/>
    <property type="evidence" value="ECO:0007669"/>
    <property type="project" value="UniProtKB-KW"/>
</dbReference>
<dbReference type="CDD" id="cd18760">
    <property type="entry name" value="PIN_MtVapC3-like"/>
    <property type="match status" value="1"/>
</dbReference>
<evidence type="ECO:0000256" key="1">
    <source>
        <dbReference type="ARBA" id="ARBA00022649"/>
    </source>
</evidence>
<dbReference type="InterPro" id="IPR051749">
    <property type="entry name" value="PINc/VapC_TA_RNase"/>
</dbReference>
<dbReference type="GO" id="GO:0046872">
    <property type="term" value="F:metal ion binding"/>
    <property type="evidence" value="ECO:0007669"/>
    <property type="project" value="UniProtKB-KW"/>
</dbReference>
<dbReference type="AlphaFoldDB" id="A0A652ZW45"/>
<dbReference type="InterPro" id="IPR002716">
    <property type="entry name" value="PIN_dom"/>
</dbReference>
<dbReference type="EC" id="3.1.-.-" evidence="7"/>
<dbReference type="InterPro" id="IPR029060">
    <property type="entry name" value="PIN-like_dom_sf"/>
</dbReference>
<accession>A0A652ZW45</accession>
<protein>
    <submittedName>
        <fullName evidence="7">Ribonuclease VapC</fullName>
        <ecNumber evidence="7">3.1.-.-</ecNumber>
    </submittedName>
</protein>
<proteinExistence type="predicted"/>
<dbReference type="Gene3D" id="3.40.50.1010">
    <property type="entry name" value="5'-nuclease"/>
    <property type="match status" value="1"/>
</dbReference>
<keyword evidence="3" id="KW-0479">Metal-binding</keyword>
<dbReference type="SUPFAM" id="SSF88723">
    <property type="entry name" value="PIN domain-like"/>
    <property type="match status" value="1"/>
</dbReference>
<keyword evidence="1" id="KW-1277">Toxin-antitoxin system</keyword>
<evidence type="ECO:0000313" key="7">
    <source>
        <dbReference type="EMBL" id="VBB39992.1"/>
    </source>
</evidence>
<evidence type="ECO:0000256" key="4">
    <source>
        <dbReference type="ARBA" id="ARBA00022801"/>
    </source>
</evidence>
<evidence type="ECO:0000256" key="5">
    <source>
        <dbReference type="ARBA" id="ARBA00022842"/>
    </source>
</evidence>
<keyword evidence="2" id="KW-0540">Nuclease</keyword>
<name>A0A652ZW45_9SPIR</name>
<evidence type="ECO:0000259" key="6">
    <source>
        <dbReference type="Pfam" id="PF01850"/>
    </source>
</evidence>
<dbReference type="EMBL" id="UPXP01000018">
    <property type="protein sequence ID" value="VBB39992.1"/>
    <property type="molecule type" value="Genomic_DNA"/>
</dbReference>
<dbReference type="PANTHER" id="PTHR42740:SF1">
    <property type="entry name" value="RIBONUCLEASE VAPC3"/>
    <property type="match status" value="1"/>
</dbReference>
<evidence type="ECO:0000256" key="2">
    <source>
        <dbReference type="ARBA" id="ARBA00022722"/>
    </source>
</evidence>
<dbReference type="PANTHER" id="PTHR42740">
    <property type="entry name" value="RIBONUCLEASE VAPC3"/>
    <property type="match status" value="1"/>
</dbReference>
<keyword evidence="4 7" id="KW-0378">Hydrolase</keyword>
<dbReference type="GO" id="GO:0004540">
    <property type="term" value="F:RNA nuclease activity"/>
    <property type="evidence" value="ECO:0007669"/>
    <property type="project" value="TreeGrafter"/>
</dbReference>
<feature type="domain" description="PIN" evidence="6">
    <location>
        <begin position="14"/>
        <end position="130"/>
    </location>
</feature>
<evidence type="ECO:0000256" key="3">
    <source>
        <dbReference type="ARBA" id="ARBA00022723"/>
    </source>
</evidence>
<sequence length="142" mass="16673">MGRGSGRDETRQMIVADTSVWIDYVRGIETHQTDILDNELLYNRVATGDIIIVEFLQGFRKEKDIKVAKNIMDRLEYYDFLGKEMALRAAENYRQLRKYGVTVRKTIDVIIGTFCIEKGFELLHSDRDFDPMEEYLGLRIKR</sequence>
<dbReference type="Pfam" id="PF01850">
    <property type="entry name" value="PIN"/>
    <property type="match status" value="1"/>
</dbReference>
<reference evidence="7" key="1">
    <citation type="submission" date="2018-07" db="EMBL/GenBank/DDBJ databases">
        <authorList>
            <consortium name="Genoscope - CEA"/>
            <person name="William W."/>
        </authorList>
    </citation>
    <scope>NUCLEOTIDE SEQUENCE</scope>
    <source>
        <strain evidence="7">IK1</strain>
    </source>
</reference>
<organism evidence="7">
    <name type="scientific">uncultured Spirochaetota bacterium</name>
    <dbReference type="NCBI Taxonomy" id="460511"/>
    <lineage>
        <taxon>Bacteria</taxon>
        <taxon>Pseudomonadati</taxon>
        <taxon>Spirochaetota</taxon>
        <taxon>environmental samples</taxon>
    </lineage>
</organism>